<dbReference type="Gene3D" id="3.90.1720.10">
    <property type="entry name" value="endopeptidase domain like (from Nostoc punctiforme)"/>
    <property type="match status" value="1"/>
</dbReference>
<dbReference type="Pfam" id="PF00877">
    <property type="entry name" value="NLPC_P60"/>
    <property type="match status" value="1"/>
</dbReference>
<dbReference type="Pfam" id="PF12913">
    <property type="entry name" value="SH3_6"/>
    <property type="match status" value="1"/>
</dbReference>
<proteinExistence type="inferred from homology"/>
<comment type="caution">
    <text evidence="6">The sequence shown here is derived from an EMBL/GenBank/DDBJ whole genome shotgun (WGS) entry which is preliminary data.</text>
</comment>
<gene>
    <name evidence="6" type="ORF">MNKW57_08630</name>
</gene>
<dbReference type="InterPro" id="IPR000064">
    <property type="entry name" value="NLP_P60_dom"/>
</dbReference>
<dbReference type="PROSITE" id="PS51935">
    <property type="entry name" value="NLPC_P60"/>
    <property type="match status" value="1"/>
</dbReference>
<evidence type="ECO:0000313" key="7">
    <source>
        <dbReference type="Proteomes" id="UP001224392"/>
    </source>
</evidence>
<name>A0ABQ6LWY7_9GAMM</name>
<accession>A0ABQ6LWY7</accession>
<dbReference type="InterPro" id="IPR038765">
    <property type="entry name" value="Papain-like_cys_pep_sf"/>
</dbReference>
<dbReference type="SUPFAM" id="SSF54001">
    <property type="entry name" value="Cysteine proteinases"/>
    <property type="match status" value="1"/>
</dbReference>
<protein>
    <submittedName>
        <fullName evidence="6">SH3 domain-containing protein</fullName>
    </submittedName>
</protein>
<evidence type="ECO:0000256" key="4">
    <source>
        <dbReference type="ARBA" id="ARBA00022807"/>
    </source>
</evidence>
<dbReference type="PIRSF" id="PIRSF019015">
    <property type="entry name" value="P60_peptidase_YkfC"/>
    <property type="match status" value="1"/>
</dbReference>
<sequence length="437" mass="48614">MGPQIPDCDSETNLAEFWLDKCPEPDTPLLEGSELAAFNRSVTDLCASVVDILTLPESFAAQELKPIIESISHPTPKFRFFADGNRVSEEDIQALKDQLALDDLTDDNPVTYGLVVRRTSLRRFPADTPVFDDDTVQILDRMQESAFFPGQGLAVLHRSADQHWLFVRSYNYCGWVHRRSVAACTRQDIGAYRHPDQALVVTGAKAFTNYNPENPQTSEVQLDMGAHLPEADENTLPPTLHGQHRCASRVALLPTISWKGTLALEPALIALHQDVRRGPLPLTRRNVLTQAFKFLGERYGWGHSGNSRDCTGFVSEIFRSCGAIMPRNSGQQGDAEYGINVRFDKDTSNEEKLAAIRQALPGDLLYLPGHVLILLGEHRGEPYVIHDLSTAFIEHRDGRLSEAQINGVVVTPLLSLHATEEESYLDRLTSIKRIAAP</sequence>
<reference evidence="6 7" key="1">
    <citation type="submission" date="2023-04" db="EMBL/GenBank/DDBJ databases">
        <title>Marinobulbifer ophiurae gen. nov., sp. Nov., isolate from tissue of brittle star Ophioplocus japonicus.</title>
        <authorList>
            <person name="Kawano K."/>
            <person name="Sawayama S."/>
            <person name="Nakagawa S."/>
        </authorList>
    </citation>
    <scope>NUCLEOTIDE SEQUENCE [LARGE SCALE GENOMIC DNA]</scope>
    <source>
        <strain evidence="6 7">NKW57</strain>
    </source>
</reference>
<organism evidence="6 7">
    <name type="scientific">Biformimicrobium ophioploci</name>
    <dbReference type="NCBI Taxonomy" id="3036711"/>
    <lineage>
        <taxon>Bacteria</taxon>
        <taxon>Pseudomonadati</taxon>
        <taxon>Pseudomonadota</taxon>
        <taxon>Gammaproteobacteria</taxon>
        <taxon>Cellvibrionales</taxon>
        <taxon>Microbulbiferaceae</taxon>
        <taxon>Biformimicrobium</taxon>
    </lineage>
</organism>
<evidence type="ECO:0000256" key="1">
    <source>
        <dbReference type="ARBA" id="ARBA00007074"/>
    </source>
</evidence>
<keyword evidence="3" id="KW-0378">Hydrolase</keyword>
<evidence type="ECO:0000259" key="5">
    <source>
        <dbReference type="PROSITE" id="PS51935"/>
    </source>
</evidence>
<feature type="domain" description="NlpC/P60" evidence="5">
    <location>
        <begin position="281"/>
        <end position="435"/>
    </location>
</feature>
<evidence type="ECO:0000313" key="6">
    <source>
        <dbReference type="EMBL" id="GMG86542.1"/>
    </source>
</evidence>
<dbReference type="InterPro" id="IPR039439">
    <property type="entry name" value="SH3b1_dom"/>
</dbReference>
<comment type="similarity">
    <text evidence="1">Belongs to the peptidase C40 family.</text>
</comment>
<keyword evidence="4" id="KW-0788">Thiol protease</keyword>
<dbReference type="Proteomes" id="UP001224392">
    <property type="component" value="Unassembled WGS sequence"/>
</dbReference>
<keyword evidence="7" id="KW-1185">Reference proteome</keyword>
<dbReference type="EMBL" id="BSYJ01000002">
    <property type="protein sequence ID" value="GMG86542.1"/>
    <property type="molecule type" value="Genomic_DNA"/>
</dbReference>
<keyword evidence="2" id="KW-0645">Protease</keyword>
<dbReference type="RefSeq" id="WP_285763081.1">
    <property type="nucleotide sequence ID" value="NZ_BSYJ01000002.1"/>
</dbReference>
<dbReference type="InterPro" id="IPR027017">
    <property type="entry name" value="P60_peptidase_YkfC"/>
</dbReference>
<evidence type="ECO:0000256" key="2">
    <source>
        <dbReference type="ARBA" id="ARBA00022670"/>
    </source>
</evidence>
<evidence type="ECO:0000256" key="3">
    <source>
        <dbReference type="ARBA" id="ARBA00022801"/>
    </source>
</evidence>